<sequence length="327" mass="36006">MKNGAGCNPIPVPDHRLPLISIALDGYEGDGMKNGAGCNPIPVPDHRLPLISIALGRQRKIINLREKFFQQNGGIMLQQRSNCEGSVQSAKIVTADDLKKATNNHHESRVLGQGGQGTVYKGILSDNTIVAIKKSKVADQSQTRIEQFINEVIILSQVNHTNVVKLLGCCLESQVPLLVYEFITDGTLYDHIHAVGHNTSSMTWENRLSIATETATVLSYLHPAVSTPIIHRDVKSTNILLDDNYTAKVSDFGASRLIPIDQSQLTTLVQGTLGYLDPEYFHTSQLSEKSDVYGFGAVLVELLTGKKSLSFDRPEVERNLTKYLFPQ</sequence>
<evidence type="ECO:0000313" key="1">
    <source>
        <dbReference type="EMBL" id="KAI8013085.1"/>
    </source>
</evidence>
<proteinExistence type="predicted"/>
<keyword evidence="1" id="KW-0418">Kinase</keyword>
<dbReference type="Proteomes" id="UP001060215">
    <property type="component" value="Chromosome 4"/>
</dbReference>
<accession>A0ACC0HIN6</accession>
<evidence type="ECO:0000313" key="2">
    <source>
        <dbReference type="Proteomes" id="UP001060215"/>
    </source>
</evidence>
<keyword evidence="2" id="KW-1185">Reference proteome</keyword>
<keyword evidence="1" id="KW-0808">Transferase</keyword>
<gene>
    <name evidence="1" type="ORF">LOK49_LG05G02497</name>
</gene>
<comment type="caution">
    <text evidence="1">The sequence shown here is derived from an EMBL/GenBank/DDBJ whole genome shotgun (WGS) entry which is preliminary data.</text>
</comment>
<keyword evidence="1" id="KW-0675">Receptor</keyword>
<protein>
    <submittedName>
        <fullName evidence="1">Wall-associated receptor kinase 5</fullName>
    </submittedName>
</protein>
<name>A0ACC0HIN6_9ERIC</name>
<organism evidence="1 2">
    <name type="scientific">Camellia lanceoleosa</name>
    <dbReference type="NCBI Taxonomy" id="1840588"/>
    <lineage>
        <taxon>Eukaryota</taxon>
        <taxon>Viridiplantae</taxon>
        <taxon>Streptophyta</taxon>
        <taxon>Embryophyta</taxon>
        <taxon>Tracheophyta</taxon>
        <taxon>Spermatophyta</taxon>
        <taxon>Magnoliopsida</taxon>
        <taxon>eudicotyledons</taxon>
        <taxon>Gunneridae</taxon>
        <taxon>Pentapetalae</taxon>
        <taxon>asterids</taxon>
        <taxon>Ericales</taxon>
        <taxon>Theaceae</taxon>
        <taxon>Camellia</taxon>
    </lineage>
</organism>
<dbReference type="EMBL" id="CM045761">
    <property type="protein sequence ID" value="KAI8013085.1"/>
    <property type="molecule type" value="Genomic_DNA"/>
</dbReference>
<reference evidence="1 2" key="1">
    <citation type="journal article" date="2022" name="Plant J.">
        <title>Chromosome-level genome of Camellia lanceoleosa provides a valuable resource for understanding genome evolution and self-incompatibility.</title>
        <authorList>
            <person name="Gong W."/>
            <person name="Xiao S."/>
            <person name="Wang L."/>
            <person name="Liao Z."/>
            <person name="Chang Y."/>
            <person name="Mo W."/>
            <person name="Hu G."/>
            <person name="Li W."/>
            <person name="Zhao G."/>
            <person name="Zhu H."/>
            <person name="Hu X."/>
            <person name="Ji K."/>
            <person name="Xiang X."/>
            <person name="Song Q."/>
            <person name="Yuan D."/>
            <person name="Jin S."/>
            <person name="Zhang L."/>
        </authorList>
    </citation>
    <scope>NUCLEOTIDE SEQUENCE [LARGE SCALE GENOMIC DNA]</scope>
    <source>
        <strain evidence="1">SQ_2022a</strain>
    </source>
</reference>